<dbReference type="Pfam" id="PF12706">
    <property type="entry name" value="Lactamase_B_2"/>
    <property type="match status" value="1"/>
</dbReference>
<dbReference type="Proteomes" id="UP001182556">
    <property type="component" value="Unassembled WGS sequence"/>
</dbReference>
<dbReference type="GO" id="GO:0005737">
    <property type="term" value="C:cytoplasm"/>
    <property type="evidence" value="ECO:0007669"/>
    <property type="project" value="TreeGrafter"/>
</dbReference>
<name>A0AAD9CZ02_PAPLA</name>
<dbReference type="PANTHER" id="PTHR15032">
    <property type="entry name" value="N-ACYL-PHOSPHATIDYLETHANOLAMINE-HYDROLYZING PHOSPHOLIPASE D"/>
    <property type="match status" value="1"/>
</dbReference>
<evidence type="ECO:0000259" key="2">
    <source>
        <dbReference type="Pfam" id="PF12706"/>
    </source>
</evidence>
<dbReference type="EMBL" id="JAODAN010000006">
    <property type="protein sequence ID" value="KAK1923364.1"/>
    <property type="molecule type" value="Genomic_DNA"/>
</dbReference>
<evidence type="ECO:0000313" key="3">
    <source>
        <dbReference type="EMBL" id="KAK1923364.1"/>
    </source>
</evidence>
<dbReference type="GO" id="GO:0070291">
    <property type="term" value="P:N-acylethanolamine metabolic process"/>
    <property type="evidence" value="ECO:0007669"/>
    <property type="project" value="TreeGrafter"/>
</dbReference>
<feature type="compositionally biased region" description="Basic and acidic residues" evidence="1">
    <location>
        <begin position="12"/>
        <end position="23"/>
    </location>
</feature>
<dbReference type="SUPFAM" id="SSF56281">
    <property type="entry name" value="Metallo-hydrolase/oxidoreductase"/>
    <property type="match status" value="1"/>
</dbReference>
<feature type="compositionally biased region" description="Basic and acidic residues" evidence="1">
    <location>
        <begin position="122"/>
        <end position="132"/>
    </location>
</feature>
<comment type="caution">
    <text evidence="3">The sequence shown here is derived from an EMBL/GenBank/DDBJ whole genome shotgun (WGS) entry which is preliminary data.</text>
</comment>
<dbReference type="AlphaFoldDB" id="A0AAD9CZ02"/>
<evidence type="ECO:0000256" key="1">
    <source>
        <dbReference type="SAM" id="MobiDB-lite"/>
    </source>
</evidence>
<dbReference type="GO" id="GO:0070292">
    <property type="term" value="P:N-acylphosphatidylethanolamine metabolic process"/>
    <property type="evidence" value="ECO:0007669"/>
    <property type="project" value="TreeGrafter"/>
</dbReference>
<sequence length="532" mass="59527">MTPHHPLVHRVPPPDDLPKDHHGPPPSTSASSGYIALPNGSSGLLKPRYFQNPWKSWRNPSLTDAWIAYQKGAAIALPLHKTARTAKRSFGTEQNGTIPGNEPSYDHEEGPEGRLEEDEVEYDPRDPDGAIRETRLYPIPSRTYVRPELSLVHEDDEESDWADPPLQVVTPQWERQSNVDVTWLGHASVLVRVPWKETGAQRKEEACGILFDPIFSYRCSPSQWVGPARYLEPPCSIADLPPIHVVCISHDHYDHLDYYSIIDLWKYHSATIHYFVPFGLAQWFVSSGIPEDRVTELDWWHETILSFPSPASAPSTSQRRPPTPGADKSAALNLKVVFTPGQHRTGRGLRDHMTTLWGSWCVGVVDDKEAERAEERGMKDWSGFKLFFGGDTGYRYATAPEDDQDAVCPAFQQISDLYGPVSFALLPLSTGSSLPFLRNILSLSLDQYTLTSSQHCSPGDALEIHRIMQSERTLGIHWGTFCDSDEARGTRVTFGRERRARGVSGNWTGDEDGARGKGRFVTANIGETLILP</sequence>
<feature type="domain" description="Metallo-beta-lactamase" evidence="2">
    <location>
        <begin position="209"/>
        <end position="478"/>
    </location>
</feature>
<proteinExistence type="predicted"/>
<dbReference type="PANTHER" id="PTHR15032:SF27">
    <property type="entry name" value="N-ACYL-PHOSPHATIDYLETHANOLAMINE-HYDROLYZING PHOSPHOLIPASE D"/>
    <property type="match status" value="1"/>
</dbReference>
<dbReference type="GO" id="GO:0070290">
    <property type="term" value="F:N-acylphosphatidylethanolamine-specific phospholipase D activity"/>
    <property type="evidence" value="ECO:0007669"/>
    <property type="project" value="TreeGrafter"/>
</dbReference>
<reference evidence="3" key="1">
    <citation type="submission" date="2023-02" db="EMBL/GenBank/DDBJ databases">
        <title>Identification and recombinant expression of a fungal hydrolase from Papiliotrema laurentii that hydrolyzes apple cutin and clears colloidal polyester polyurethane.</title>
        <authorList>
            <consortium name="DOE Joint Genome Institute"/>
            <person name="Roman V.A."/>
            <person name="Bojanowski C."/>
            <person name="Crable B.R."/>
            <person name="Wagner D.N."/>
            <person name="Hung C.S."/>
            <person name="Nadeau L.J."/>
            <person name="Schratz L."/>
            <person name="Haridas S."/>
            <person name="Pangilinan J."/>
            <person name="Lipzen A."/>
            <person name="Na H."/>
            <person name="Yan M."/>
            <person name="Ng V."/>
            <person name="Grigoriev I.V."/>
            <person name="Spatafora J.W."/>
            <person name="Barlow D."/>
            <person name="Biffinger J."/>
            <person name="Kelley-Loughnane N."/>
            <person name="Varaljay V.A."/>
            <person name="Crookes-Goodson W.J."/>
        </authorList>
    </citation>
    <scope>NUCLEOTIDE SEQUENCE</scope>
    <source>
        <strain evidence="3">5307AH</strain>
    </source>
</reference>
<accession>A0AAD9CZ02</accession>
<feature type="region of interest" description="Disordered" evidence="1">
    <location>
        <begin position="1"/>
        <end position="38"/>
    </location>
</feature>
<feature type="region of interest" description="Disordered" evidence="1">
    <location>
        <begin position="88"/>
        <end position="132"/>
    </location>
</feature>
<evidence type="ECO:0000313" key="4">
    <source>
        <dbReference type="Proteomes" id="UP001182556"/>
    </source>
</evidence>
<protein>
    <submittedName>
        <fullName evidence="3">Beta-lactamase superfamily domain-containing protein</fullName>
    </submittedName>
</protein>
<organism evidence="3 4">
    <name type="scientific">Papiliotrema laurentii</name>
    <name type="common">Cryptococcus laurentii</name>
    <dbReference type="NCBI Taxonomy" id="5418"/>
    <lineage>
        <taxon>Eukaryota</taxon>
        <taxon>Fungi</taxon>
        <taxon>Dikarya</taxon>
        <taxon>Basidiomycota</taxon>
        <taxon>Agaricomycotina</taxon>
        <taxon>Tremellomycetes</taxon>
        <taxon>Tremellales</taxon>
        <taxon>Rhynchogastremaceae</taxon>
        <taxon>Papiliotrema</taxon>
    </lineage>
</organism>
<gene>
    <name evidence="3" type="ORF">DB88DRAFT_490920</name>
</gene>
<dbReference type="InterPro" id="IPR036866">
    <property type="entry name" value="RibonucZ/Hydroxyglut_hydro"/>
</dbReference>
<dbReference type="InterPro" id="IPR001279">
    <property type="entry name" value="Metallo-B-lactamas"/>
</dbReference>
<dbReference type="Gene3D" id="3.60.15.10">
    <property type="entry name" value="Ribonuclease Z/Hydroxyacylglutathione hydrolase-like"/>
    <property type="match status" value="1"/>
</dbReference>
<keyword evidence="4" id="KW-1185">Reference proteome</keyword>
<feature type="compositionally biased region" description="Basic and acidic residues" evidence="1">
    <location>
        <begin position="104"/>
        <end position="114"/>
    </location>
</feature>